<dbReference type="PANTHER" id="PTHR31157:SF1">
    <property type="entry name" value="SCP DOMAIN-CONTAINING PROTEIN"/>
    <property type="match status" value="1"/>
</dbReference>
<dbReference type="RefSeq" id="WP_344533389.1">
    <property type="nucleotide sequence ID" value="NZ_BAAAPE010000016.1"/>
</dbReference>
<comment type="caution">
    <text evidence="4">The sequence shown here is derived from an EMBL/GenBank/DDBJ whole genome shotgun (WGS) entry which is preliminary data.</text>
</comment>
<dbReference type="Proteomes" id="UP001500016">
    <property type="component" value="Unassembled WGS sequence"/>
</dbReference>
<feature type="compositionally biased region" description="Low complexity" evidence="1">
    <location>
        <begin position="445"/>
        <end position="466"/>
    </location>
</feature>
<feature type="region of interest" description="Disordered" evidence="1">
    <location>
        <begin position="297"/>
        <end position="399"/>
    </location>
</feature>
<dbReference type="InterPro" id="IPR013325">
    <property type="entry name" value="RNA_pol_sigma_r2"/>
</dbReference>
<evidence type="ECO:0000259" key="3">
    <source>
        <dbReference type="Pfam" id="PF04542"/>
    </source>
</evidence>
<evidence type="ECO:0000256" key="1">
    <source>
        <dbReference type="SAM" id="MobiDB-lite"/>
    </source>
</evidence>
<feature type="compositionally biased region" description="Pro residues" evidence="1">
    <location>
        <begin position="310"/>
        <end position="320"/>
    </location>
</feature>
<feature type="compositionally biased region" description="Low complexity" evidence="1">
    <location>
        <begin position="325"/>
        <end position="347"/>
    </location>
</feature>
<dbReference type="InterPro" id="IPR007627">
    <property type="entry name" value="RNA_pol_sigma70_r2"/>
</dbReference>
<evidence type="ECO:0000313" key="5">
    <source>
        <dbReference type="Proteomes" id="UP001500016"/>
    </source>
</evidence>
<dbReference type="Pfam" id="PF04542">
    <property type="entry name" value="Sigma70_r2"/>
    <property type="match status" value="1"/>
</dbReference>
<dbReference type="Gene3D" id="1.10.1740.10">
    <property type="match status" value="1"/>
</dbReference>
<dbReference type="NCBIfam" id="TIGR02937">
    <property type="entry name" value="sigma70-ECF"/>
    <property type="match status" value="1"/>
</dbReference>
<reference evidence="4 5" key="1">
    <citation type="journal article" date="2019" name="Int. J. Syst. Evol. Microbiol.">
        <title>The Global Catalogue of Microorganisms (GCM) 10K type strain sequencing project: providing services to taxonomists for standard genome sequencing and annotation.</title>
        <authorList>
            <consortium name="The Broad Institute Genomics Platform"/>
            <consortium name="The Broad Institute Genome Sequencing Center for Infectious Disease"/>
            <person name="Wu L."/>
            <person name="Ma J."/>
        </authorList>
    </citation>
    <scope>NUCLEOTIDE SEQUENCE [LARGE SCALE GENOMIC DNA]</scope>
    <source>
        <strain evidence="4 5">JCM 15478</strain>
    </source>
</reference>
<dbReference type="Gene3D" id="3.40.33.10">
    <property type="entry name" value="CAP"/>
    <property type="match status" value="1"/>
</dbReference>
<feature type="compositionally biased region" description="Basic and acidic residues" evidence="1">
    <location>
        <begin position="475"/>
        <end position="489"/>
    </location>
</feature>
<name>A0ABN2WP37_9ACTN</name>
<dbReference type="PANTHER" id="PTHR31157">
    <property type="entry name" value="SCP DOMAIN-CONTAINING PROTEIN"/>
    <property type="match status" value="1"/>
</dbReference>
<evidence type="ECO:0000259" key="2">
    <source>
        <dbReference type="Pfam" id="PF00188"/>
    </source>
</evidence>
<feature type="compositionally biased region" description="Basic and acidic residues" evidence="1">
    <location>
        <begin position="431"/>
        <end position="440"/>
    </location>
</feature>
<evidence type="ECO:0008006" key="6">
    <source>
        <dbReference type="Google" id="ProtNLM"/>
    </source>
</evidence>
<dbReference type="CDD" id="cd05379">
    <property type="entry name" value="CAP_bacterial"/>
    <property type="match status" value="1"/>
</dbReference>
<evidence type="ECO:0000313" key="4">
    <source>
        <dbReference type="EMBL" id="GAA2096119.1"/>
    </source>
</evidence>
<feature type="region of interest" description="Disordered" evidence="1">
    <location>
        <begin position="418"/>
        <end position="517"/>
    </location>
</feature>
<dbReference type="InterPro" id="IPR014284">
    <property type="entry name" value="RNA_pol_sigma-70_dom"/>
</dbReference>
<sequence length="639" mass="67191">MSSEPQAALIAAAQAGDQQARDRLVSAHLPLVYNIVGRALNGHADVDDVVQETMLQVVAGLGALRAPERFRSWLVAITMNQLRAYWRRTGAEAIPAGRLEDTHPAALPSEDFVDLAVLRLGLSGQRREVAQATRWLDEGDRALLSLWWLEAAGELTRAEVAAALELTPQHTAVRVQRMKGQLDTARVLVRALAAEPRCILLEAAVVGWDGAPSPLWRKRLARHTRDCTVCSGGSSDLVPAERLLVGLALVPVAFSAAGASASEVAAQAAQAAQAAHAATATPAAPYGQGAPGLYDTAAFGTPAHGTPEYAPLPQPTPPHGSPDLAPTAYGAPGHGPAAHQQPAYQQPMYEQSPHEQSPHEPAYGRPPAQEPGPAASHGATGTSGPGGGARRAERLRRARRRRVTGVAAALVVLGAGGGIVYLSPGSEEDKEQPTRVEARSAQEGPSRPASPSASPSSKSPSPSASPSRKKKPEKKKQQPEPSKKPERRPTTSAPAEPAPEPKPDPPKPDPAPAGTAQQVAALVNAEREKKGCGPVKVNSKLNTAALNHSADMDKRDFFDHSNPDGDDPGDRITAAGYGWSTYGENIARGQQSSKDVVQGWMDSPGHRANILNCDFKEMGIGRHDGAGGPWWTQVFGAAG</sequence>
<proteinExistence type="predicted"/>
<organism evidence="4 5">
    <name type="scientific">Streptomyces albiaxialis</name>
    <dbReference type="NCBI Taxonomy" id="329523"/>
    <lineage>
        <taxon>Bacteria</taxon>
        <taxon>Bacillati</taxon>
        <taxon>Actinomycetota</taxon>
        <taxon>Actinomycetes</taxon>
        <taxon>Kitasatosporales</taxon>
        <taxon>Streptomycetaceae</taxon>
        <taxon>Streptomyces</taxon>
    </lineage>
</organism>
<dbReference type="PRINTS" id="PR01217">
    <property type="entry name" value="PRICHEXTENSN"/>
</dbReference>
<accession>A0ABN2WP37</accession>
<gene>
    <name evidence="4" type="ORF">GCM10009801_65440</name>
</gene>
<dbReference type="InterPro" id="IPR035940">
    <property type="entry name" value="CAP_sf"/>
</dbReference>
<dbReference type="SUPFAM" id="SSF55797">
    <property type="entry name" value="PR-1-like"/>
    <property type="match status" value="1"/>
</dbReference>
<dbReference type="SUPFAM" id="SSF88946">
    <property type="entry name" value="Sigma2 domain of RNA polymerase sigma factors"/>
    <property type="match status" value="1"/>
</dbReference>
<dbReference type="InterPro" id="IPR014044">
    <property type="entry name" value="CAP_dom"/>
</dbReference>
<feature type="domain" description="RNA polymerase sigma-70 region 2" evidence="3">
    <location>
        <begin position="24"/>
        <end position="90"/>
    </location>
</feature>
<dbReference type="EMBL" id="BAAAPE010000016">
    <property type="protein sequence ID" value="GAA2096119.1"/>
    <property type="molecule type" value="Genomic_DNA"/>
</dbReference>
<protein>
    <recommendedName>
        <fullName evidence="6">RNA polymerase sigma factor</fullName>
    </recommendedName>
</protein>
<keyword evidence="5" id="KW-1185">Reference proteome</keyword>
<dbReference type="Pfam" id="PF00188">
    <property type="entry name" value="CAP"/>
    <property type="match status" value="1"/>
</dbReference>
<feature type="domain" description="SCP" evidence="2">
    <location>
        <begin position="522"/>
        <end position="635"/>
    </location>
</feature>